<keyword evidence="5" id="KW-0012">Acyltransferase</keyword>
<feature type="domain" description="BPL/LPL catalytic" evidence="6">
    <location>
        <begin position="37"/>
        <end position="212"/>
    </location>
</feature>
<evidence type="ECO:0000256" key="2">
    <source>
        <dbReference type="ARBA" id="ARBA00012334"/>
    </source>
</evidence>
<evidence type="ECO:0000256" key="1">
    <source>
        <dbReference type="ARBA" id="ARBA00004821"/>
    </source>
</evidence>
<dbReference type="PROSITE" id="PS01313">
    <property type="entry name" value="LIPB"/>
    <property type="match status" value="1"/>
</dbReference>
<dbReference type="EC" id="2.3.1.181" evidence="2"/>
<proteinExistence type="inferred from homology"/>
<dbReference type="Pfam" id="PF21948">
    <property type="entry name" value="LplA-B_cat"/>
    <property type="match status" value="1"/>
</dbReference>
<dbReference type="InterPro" id="IPR020605">
    <property type="entry name" value="Octanoyltransferase_CS"/>
</dbReference>
<evidence type="ECO:0000256" key="5">
    <source>
        <dbReference type="ARBA" id="ARBA00023315"/>
    </source>
</evidence>
<dbReference type="InterPro" id="IPR045864">
    <property type="entry name" value="aa-tRNA-synth_II/BPL/LPL"/>
</dbReference>
<keyword evidence="4 7" id="KW-0808">Transferase</keyword>
<dbReference type="InterPro" id="IPR004143">
    <property type="entry name" value="BPL_LPL_catalytic"/>
</dbReference>
<evidence type="ECO:0000256" key="4">
    <source>
        <dbReference type="ARBA" id="ARBA00022679"/>
    </source>
</evidence>
<comment type="caution">
    <text evidence="7">The sequence shown here is derived from an EMBL/GenBank/DDBJ whole genome shotgun (WGS) entry which is preliminary data.</text>
</comment>
<evidence type="ECO:0000256" key="3">
    <source>
        <dbReference type="ARBA" id="ARBA00022490"/>
    </source>
</evidence>
<dbReference type="CDD" id="cd16444">
    <property type="entry name" value="LipB"/>
    <property type="match status" value="1"/>
</dbReference>
<evidence type="ECO:0000259" key="6">
    <source>
        <dbReference type="PROSITE" id="PS51733"/>
    </source>
</evidence>
<protein>
    <recommendedName>
        <fullName evidence="2">lipoyl(octanoyl) transferase</fullName>
        <ecNumber evidence="2">2.3.1.181</ecNumber>
    </recommendedName>
</protein>
<dbReference type="PANTHER" id="PTHR10993:SF7">
    <property type="entry name" value="LIPOYLTRANSFERASE 2, MITOCHONDRIAL-RELATED"/>
    <property type="match status" value="1"/>
</dbReference>
<dbReference type="EMBL" id="AUZY01002658">
    <property type="protein sequence ID" value="EQD71817.1"/>
    <property type="molecule type" value="Genomic_DNA"/>
</dbReference>
<name>T1BPN6_9ZZZZ</name>
<dbReference type="NCBIfam" id="TIGR00214">
    <property type="entry name" value="lipB"/>
    <property type="match status" value="1"/>
</dbReference>
<dbReference type="PANTHER" id="PTHR10993">
    <property type="entry name" value="OCTANOYLTRANSFERASE"/>
    <property type="match status" value="1"/>
</dbReference>
<dbReference type="FunFam" id="3.30.930.10:FF:000020">
    <property type="entry name" value="Octanoyltransferase"/>
    <property type="match status" value="1"/>
</dbReference>
<dbReference type="SUPFAM" id="SSF55681">
    <property type="entry name" value="Class II aaRS and biotin synthetases"/>
    <property type="match status" value="1"/>
</dbReference>
<dbReference type="NCBIfam" id="NF010922">
    <property type="entry name" value="PRK14342.1"/>
    <property type="match status" value="1"/>
</dbReference>
<dbReference type="InterPro" id="IPR000544">
    <property type="entry name" value="Octanoyltransferase"/>
</dbReference>
<dbReference type="AlphaFoldDB" id="T1BPN6"/>
<evidence type="ECO:0000313" key="7">
    <source>
        <dbReference type="EMBL" id="EQD71817.1"/>
    </source>
</evidence>
<dbReference type="UniPathway" id="UPA00538">
    <property type="reaction ID" value="UER00592"/>
</dbReference>
<gene>
    <name evidence="7" type="ORF">B1B_04230</name>
</gene>
<dbReference type="HAMAP" id="MF_00013">
    <property type="entry name" value="LipB"/>
    <property type="match status" value="1"/>
</dbReference>
<dbReference type="PROSITE" id="PS51733">
    <property type="entry name" value="BPL_LPL_CATALYTIC"/>
    <property type="match status" value="1"/>
</dbReference>
<dbReference type="GO" id="GO:0009249">
    <property type="term" value="P:protein lipoylation"/>
    <property type="evidence" value="ECO:0007669"/>
    <property type="project" value="InterPro"/>
</dbReference>
<dbReference type="PIRSF" id="PIRSF016262">
    <property type="entry name" value="LPLase"/>
    <property type="match status" value="1"/>
</dbReference>
<sequence length="216" mass="24133">MDQDPVTPARYLVRHLGLVDYVETWQRMMAFTDDRTPDTVDEIWFLEHPPVYTQGLNGRREHVLDPGAIPVIQVDRGGQITYHGPGQLVVYPLLDMRRLGLGPLGLVRMLERATLDCLAEFGIAGHARPDAPGVYVESRKIASIGLRIRRGGSYHGLALNISVDLEPFRGINPCGYRGLEMTRLTDLGGPSDLGEVMPVLERHLEHRLIRREVPAG</sequence>
<organism evidence="7">
    <name type="scientific">mine drainage metagenome</name>
    <dbReference type="NCBI Taxonomy" id="410659"/>
    <lineage>
        <taxon>unclassified sequences</taxon>
        <taxon>metagenomes</taxon>
        <taxon>ecological metagenomes</taxon>
    </lineage>
</organism>
<accession>T1BPN6</accession>
<reference evidence="7" key="1">
    <citation type="submission" date="2013-08" db="EMBL/GenBank/DDBJ databases">
        <authorList>
            <person name="Mendez C."/>
            <person name="Richter M."/>
            <person name="Ferrer M."/>
            <person name="Sanchez J."/>
        </authorList>
    </citation>
    <scope>NUCLEOTIDE SEQUENCE</scope>
</reference>
<comment type="pathway">
    <text evidence="1">Protein modification; protein lipoylation via endogenous pathway; protein N(6)-(lipoyl)lysine from octanoyl-[acyl-carrier-protein]: step 1/2.</text>
</comment>
<dbReference type="Gene3D" id="3.30.930.10">
    <property type="entry name" value="Bira Bifunctional Protein, Domain 2"/>
    <property type="match status" value="1"/>
</dbReference>
<reference evidence="7" key="2">
    <citation type="journal article" date="2014" name="ISME J.">
        <title>Microbial stratification in low pH oxic and suboxic macroscopic growths along an acid mine drainage.</title>
        <authorList>
            <person name="Mendez-Garcia C."/>
            <person name="Mesa V."/>
            <person name="Sprenger R.R."/>
            <person name="Richter M."/>
            <person name="Diez M.S."/>
            <person name="Solano J."/>
            <person name="Bargiela R."/>
            <person name="Golyshina O.V."/>
            <person name="Manteca A."/>
            <person name="Ramos J.L."/>
            <person name="Gallego J.R."/>
            <person name="Llorente I."/>
            <person name="Martins Dos Santos V.A."/>
            <person name="Jensen O.N."/>
            <person name="Pelaez A.I."/>
            <person name="Sanchez J."/>
            <person name="Ferrer M."/>
        </authorList>
    </citation>
    <scope>NUCLEOTIDE SEQUENCE</scope>
</reference>
<keyword evidence="3" id="KW-0963">Cytoplasm</keyword>
<dbReference type="GO" id="GO:0033819">
    <property type="term" value="F:lipoyl(octanoyl) transferase activity"/>
    <property type="evidence" value="ECO:0007669"/>
    <property type="project" value="UniProtKB-EC"/>
</dbReference>